<protein>
    <recommendedName>
        <fullName evidence="7">UBX domain-containing protein</fullName>
    </recommendedName>
</protein>
<dbReference type="Gene3D" id="1.20.5.2050">
    <property type="match status" value="2"/>
</dbReference>
<feature type="compositionally biased region" description="Basic and acidic residues" evidence="6">
    <location>
        <begin position="545"/>
        <end position="578"/>
    </location>
</feature>
<dbReference type="GO" id="GO:0005634">
    <property type="term" value="C:nucleus"/>
    <property type="evidence" value="ECO:0007669"/>
    <property type="project" value="UniProtKB-SubCell"/>
</dbReference>
<evidence type="ECO:0000256" key="4">
    <source>
        <dbReference type="ARBA" id="ARBA00023163"/>
    </source>
</evidence>
<proteinExistence type="predicted"/>
<feature type="compositionally biased region" description="Basic and acidic residues" evidence="6">
    <location>
        <begin position="55"/>
        <end position="72"/>
    </location>
</feature>
<dbReference type="Pfam" id="PF00789">
    <property type="entry name" value="UBX"/>
    <property type="match status" value="1"/>
</dbReference>
<dbReference type="GO" id="GO:0005829">
    <property type="term" value="C:cytosol"/>
    <property type="evidence" value="ECO:0007669"/>
    <property type="project" value="TreeGrafter"/>
</dbReference>
<accession>A0A0G4EPU9</accession>
<dbReference type="STRING" id="1169540.A0A0G4EPU9"/>
<dbReference type="InterPro" id="IPR001471">
    <property type="entry name" value="AP2/ERF_dom"/>
</dbReference>
<feature type="region of interest" description="Disordered" evidence="6">
    <location>
        <begin position="622"/>
        <end position="659"/>
    </location>
</feature>
<keyword evidence="5" id="KW-0539">Nucleus</keyword>
<gene>
    <name evidence="8" type="ORF">Vbra_22503</name>
</gene>
<feature type="compositionally biased region" description="Low complexity" evidence="6">
    <location>
        <begin position="393"/>
        <end position="404"/>
    </location>
</feature>
<evidence type="ECO:0000256" key="3">
    <source>
        <dbReference type="ARBA" id="ARBA00023125"/>
    </source>
</evidence>
<feature type="region of interest" description="Disordered" evidence="6">
    <location>
        <begin position="519"/>
        <end position="579"/>
    </location>
</feature>
<keyword evidence="3" id="KW-0238">DNA-binding</keyword>
<dbReference type="PhylomeDB" id="A0A0G4EPU9"/>
<keyword evidence="9" id="KW-1185">Reference proteome</keyword>
<dbReference type="GO" id="GO:0061025">
    <property type="term" value="P:membrane fusion"/>
    <property type="evidence" value="ECO:0007669"/>
    <property type="project" value="TreeGrafter"/>
</dbReference>
<dbReference type="OrthoDB" id="25887at2759"/>
<dbReference type="InterPro" id="IPR001012">
    <property type="entry name" value="UBX_dom"/>
</dbReference>
<organism evidence="8 9">
    <name type="scientific">Vitrella brassicaformis (strain CCMP3155)</name>
    <dbReference type="NCBI Taxonomy" id="1169540"/>
    <lineage>
        <taxon>Eukaryota</taxon>
        <taxon>Sar</taxon>
        <taxon>Alveolata</taxon>
        <taxon>Colpodellida</taxon>
        <taxon>Vitrellaceae</taxon>
        <taxon>Vitrella</taxon>
    </lineage>
</organism>
<dbReference type="GO" id="GO:0007030">
    <property type="term" value="P:Golgi organization"/>
    <property type="evidence" value="ECO:0007669"/>
    <property type="project" value="TreeGrafter"/>
</dbReference>
<comment type="subcellular location">
    <subcellularLocation>
        <location evidence="1">Nucleus</location>
    </subcellularLocation>
</comment>
<dbReference type="SUPFAM" id="SSF54236">
    <property type="entry name" value="Ubiquitin-like"/>
    <property type="match status" value="1"/>
</dbReference>
<dbReference type="Gene3D" id="3.10.20.90">
    <property type="entry name" value="Phosphatidylinositol 3-kinase Catalytic Subunit, Chain A, domain 1"/>
    <property type="match status" value="1"/>
</dbReference>
<dbReference type="GO" id="GO:0031468">
    <property type="term" value="P:nuclear membrane reassembly"/>
    <property type="evidence" value="ECO:0007669"/>
    <property type="project" value="TreeGrafter"/>
</dbReference>
<dbReference type="PANTHER" id="PTHR23333">
    <property type="entry name" value="UBX DOMAIN CONTAINING PROTEIN"/>
    <property type="match status" value="1"/>
</dbReference>
<dbReference type="GO" id="GO:0003700">
    <property type="term" value="F:DNA-binding transcription factor activity"/>
    <property type="evidence" value="ECO:0007669"/>
    <property type="project" value="InterPro"/>
</dbReference>
<dbReference type="InterPro" id="IPR029071">
    <property type="entry name" value="Ubiquitin-like_domsf"/>
</dbReference>
<feature type="domain" description="UBX" evidence="7">
    <location>
        <begin position="655"/>
        <end position="725"/>
    </location>
</feature>
<dbReference type="GO" id="GO:0043161">
    <property type="term" value="P:proteasome-mediated ubiquitin-dependent protein catabolic process"/>
    <property type="evidence" value="ECO:0007669"/>
    <property type="project" value="TreeGrafter"/>
</dbReference>
<dbReference type="PROSITE" id="PS50033">
    <property type="entry name" value="UBX"/>
    <property type="match status" value="1"/>
</dbReference>
<evidence type="ECO:0000313" key="8">
    <source>
        <dbReference type="EMBL" id="CEL99864.1"/>
    </source>
</evidence>
<dbReference type="GO" id="GO:0003677">
    <property type="term" value="F:DNA binding"/>
    <property type="evidence" value="ECO:0007669"/>
    <property type="project" value="UniProtKB-KW"/>
</dbReference>
<evidence type="ECO:0000259" key="7">
    <source>
        <dbReference type="PROSITE" id="PS50033"/>
    </source>
</evidence>
<evidence type="ECO:0000313" key="9">
    <source>
        <dbReference type="Proteomes" id="UP000041254"/>
    </source>
</evidence>
<feature type="region of interest" description="Disordered" evidence="6">
    <location>
        <begin position="335"/>
        <end position="411"/>
    </location>
</feature>
<evidence type="ECO:0000256" key="6">
    <source>
        <dbReference type="SAM" id="MobiDB-lite"/>
    </source>
</evidence>
<dbReference type="PANTHER" id="PTHR23333:SF20">
    <property type="entry name" value="NSFL1 COFACTOR P47"/>
    <property type="match status" value="1"/>
</dbReference>
<dbReference type="Pfam" id="PF00847">
    <property type="entry name" value="AP2"/>
    <property type="match status" value="2"/>
</dbReference>
<dbReference type="Proteomes" id="UP000041254">
    <property type="component" value="Unassembled WGS sequence"/>
</dbReference>
<evidence type="ECO:0000256" key="5">
    <source>
        <dbReference type="ARBA" id="ARBA00023242"/>
    </source>
</evidence>
<feature type="region of interest" description="Disordered" evidence="6">
    <location>
        <begin position="1"/>
        <end position="92"/>
    </location>
</feature>
<feature type="compositionally biased region" description="Basic and acidic residues" evidence="6">
    <location>
        <begin position="1"/>
        <end position="24"/>
    </location>
</feature>
<dbReference type="GO" id="GO:0000045">
    <property type="term" value="P:autophagosome assembly"/>
    <property type="evidence" value="ECO:0007669"/>
    <property type="project" value="TreeGrafter"/>
</dbReference>
<dbReference type="GO" id="GO:0043130">
    <property type="term" value="F:ubiquitin binding"/>
    <property type="evidence" value="ECO:0007669"/>
    <property type="project" value="TreeGrafter"/>
</dbReference>
<name>A0A0G4EPU9_VITBC</name>
<dbReference type="AlphaFoldDB" id="A0A0G4EPU9"/>
<dbReference type="EMBL" id="CDMY01000290">
    <property type="protein sequence ID" value="CEL99864.1"/>
    <property type="molecule type" value="Genomic_DNA"/>
</dbReference>
<dbReference type="InParanoid" id="A0A0G4EPU9"/>
<evidence type="ECO:0000256" key="2">
    <source>
        <dbReference type="ARBA" id="ARBA00023015"/>
    </source>
</evidence>
<keyword evidence="4" id="KW-0804">Transcription</keyword>
<evidence type="ECO:0000256" key="1">
    <source>
        <dbReference type="ARBA" id="ARBA00004123"/>
    </source>
</evidence>
<reference evidence="8 9" key="1">
    <citation type="submission" date="2014-11" db="EMBL/GenBank/DDBJ databases">
        <authorList>
            <person name="Zhu J."/>
            <person name="Qi W."/>
            <person name="Song R."/>
        </authorList>
    </citation>
    <scope>NUCLEOTIDE SEQUENCE [LARGE SCALE GENOMIC DNA]</scope>
</reference>
<dbReference type="VEuPathDB" id="CryptoDB:Vbra_22503"/>
<sequence length="735" mass="80537">MERLHTSEGGAKRHGDPADSRGADDGDDPLPVRQRRAPQLRDGGVGGRVPLHPTARRDTNRPRPRRDGRFDRNPTPAPSWLREGPPGGLQEHCTATRVSPVQRGHLILHFYQQLEALGRAHPDTPLCLRFRSGCALTQLAVEVVLPGTPVQSVPLSAATREAMGAAIDAAWACRQQEMDIDGTEDQQPMTHAQRIVLCRLYSQVGHNIGAMLAAVPSLSFASVDSFVRRELPAMVGRRDGEDIKEAASRFIRQLQKTNQQNTRLGYEAAMAAATPHKRAVMEQKPCEHQSGVRGVYFDKAHNAWIANWSEGGTKKTKDFSVKELGYEPAKQAAIAHRRAMEERHSTLFGSDRQEGGQCDKSVNRSPSLKHRCRDPSASSSASAVERRQRPKGSKTAEATKGKTAAIRRRAEHQSKVVGVSWDGKFRAWTASWYPKDGTRQKKKHFKVGEHGFDKAKALAEQHRLEMERTGQAVDRGRVKRQKGHRLASAIFERLKAADDEQLPSGNEPLDIDVTPQRMSRDAADVVPQTQSPSPANGPHTPDVTPDARDPAAARRMVDGATHGGRDAGHGDGNGERESGMIPFDELTKVQLVELLKAHPSPDMRQVAENIMLVEKYAPQQLFTGGGHTLSEPSHAPPPPAPNTAKDHDYSPPINTDKPTTKVTLRLHTGEQVKLTFNSAMAVKELYAAASKASNIGVASFRLFSSAAFPPKPLDDQAQSLEEAGVMECLVTQKLT</sequence>
<keyword evidence="2" id="KW-0805">Transcription regulation</keyword>